<feature type="region of interest" description="Disordered" evidence="1">
    <location>
        <begin position="92"/>
        <end position="114"/>
    </location>
</feature>
<dbReference type="EMBL" id="CP018310">
    <property type="protein sequence ID" value="ASI93421.1"/>
    <property type="molecule type" value="Genomic_DNA"/>
</dbReference>
<keyword evidence="2" id="KW-0812">Transmembrane</keyword>
<reference evidence="4" key="1">
    <citation type="submission" date="2016-12" db="EMBL/GenBank/DDBJ databases">
        <title>Comparative genomic analysis reveals the diversity, evolution, and environmental adaptation strategies of the genus Vibrio.</title>
        <authorList>
            <person name="Lin H."/>
            <person name="Wang X."/>
            <person name="Zhang X.-H."/>
        </authorList>
    </citation>
    <scope>NUCLEOTIDE SEQUENCE [LARGE SCALE GENOMIC DNA]</scope>
    <source>
        <strain evidence="4">QT6D1</strain>
        <plasmid evidence="4">unnamed</plasmid>
    </source>
</reference>
<name>A0AAN1KR91_9VIBR</name>
<organism evidence="3 4">
    <name type="scientific">Vibrio mediterranei</name>
    <dbReference type="NCBI Taxonomy" id="689"/>
    <lineage>
        <taxon>Bacteria</taxon>
        <taxon>Pseudomonadati</taxon>
        <taxon>Pseudomonadota</taxon>
        <taxon>Gammaproteobacteria</taxon>
        <taxon>Vibrionales</taxon>
        <taxon>Vibrionaceae</taxon>
        <taxon>Vibrio</taxon>
    </lineage>
</organism>
<sequence>MTTLCSLLSQSLTSLLALLRVAAAIMVMQATLFVFSLYNMLSNYGPELQHLSLVHWQQGIDTLWFGAFDVTIRLAVLLLGVIALKQVATYSAGRSSRLGSQRLRPHVPDQPSSL</sequence>
<keyword evidence="2" id="KW-1133">Transmembrane helix</keyword>
<dbReference type="AlphaFoldDB" id="A0AAN1KR91"/>
<dbReference type="RefSeq" id="WP_038231323.1">
    <property type="nucleotide sequence ID" value="NZ_CP018310.1"/>
</dbReference>
<keyword evidence="3" id="KW-0614">Plasmid</keyword>
<evidence type="ECO:0000256" key="1">
    <source>
        <dbReference type="SAM" id="MobiDB-lite"/>
    </source>
</evidence>
<evidence type="ECO:0000313" key="3">
    <source>
        <dbReference type="EMBL" id="ASI93421.1"/>
    </source>
</evidence>
<dbReference type="Proteomes" id="UP000197092">
    <property type="component" value="Plasmid unnamed"/>
</dbReference>
<keyword evidence="2" id="KW-0472">Membrane</keyword>
<dbReference type="KEGG" id="vsh:BSZ05_26590"/>
<accession>A0AAN1KR91</accession>
<proteinExistence type="predicted"/>
<feature type="compositionally biased region" description="Low complexity" evidence="1">
    <location>
        <begin position="92"/>
        <end position="102"/>
    </location>
</feature>
<evidence type="ECO:0000256" key="2">
    <source>
        <dbReference type="SAM" id="Phobius"/>
    </source>
</evidence>
<geneLocation type="plasmid" evidence="3 4">
    <name>unnamed</name>
</geneLocation>
<evidence type="ECO:0000313" key="4">
    <source>
        <dbReference type="Proteomes" id="UP000197092"/>
    </source>
</evidence>
<protein>
    <submittedName>
        <fullName evidence="3">Uncharacterized protein</fullName>
    </submittedName>
</protein>
<feature type="transmembrane region" description="Helical" evidence="2">
    <location>
        <begin position="63"/>
        <end position="84"/>
    </location>
</feature>
<gene>
    <name evidence="3" type="ORF">BSZ05_26590</name>
</gene>